<evidence type="ECO:0000256" key="3">
    <source>
        <dbReference type="ARBA" id="ARBA00022617"/>
    </source>
</evidence>
<name>A0AAN8ZFA8_9MAGN</name>
<dbReference type="GO" id="GO:0016705">
    <property type="term" value="F:oxidoreductase activity, acting on paired donors, with incorporation or reduction of molecular oxygen"/>
    <property type="evidence" value="ECO:0007669"/>
    <property type="project" value="InterPro"/>
</dbReference>
<evidence type="ECO:0000313" key="13">
    <source>
        <dbReference type="Proteomes" id="UP001370490"/>
    </source>
</evidence>
<evidence type="ECO:0000256" key="1">
    <source>
        <dbReference type="ARBA" id="ARBA00001971"/>
    </source>
</evidence>
<keyword evidence="8" id="KW-0408">Iron</keyword>
<evidence type="ECO:0000256" key="9">
    <source>
        <dbReference type="ARBA" id="ARBA00023033"/>
    </source>
</evidence>
<dbReference type="GO" id="GO:0016020">
    <property type="term" value="C:membrane"/>
    <property type="evidence" value="ECO:0007669"/>
    <property type="project" value="UniProtKB-SubCell"/>
</dbReference>
<evidence type="ECO:0000256" key="6">
    <source>
        <dbReference type="ARBA" id="ARBA00022989"/>
    </source>
</evidence>
<keyword evidence="10 11" id="KW-0472">Membrane</keyword>
<keyword evidence="9" id="KW-0503">Monooxygenase</keyword>
<evidence type="ECO:0000256" key="11">
    <source>
        <dbReference type="SAM" id="Phobius"/>
    </source>
</evidence>
<dbReference type="PANTHER" id="PTHR47947:SF26">
    <property type="entry name" value="CYTOCHROME P450"/>
    <property type="match status" value="1"/>
</dbReference>
<keyword evidence="7" id="KW-0560">Oxidoreductase</keyword>
<keyword evidence="5" id="KW-0479">Metal-binding</keyword>
<dbReference type="SUPFAM" id="SSF48264">
    <property type="entry name" value="Cytochrome P450"/>
    <property type="match status" value="1"/>
</dbReference>
<gene>
    <name evidence="12" type="ORF">RJ641_032252</name>
</gene>
<comment type="cofactor">
    <cofactor evidence="1">
        <name>heme</name>
        <dbReference type="ChEBI" id="CHEBI:30413"/>
    </cofactor>
</comment>
<comment type="caution">
    <text evidence="12">The sequence shown here is derived from an EMBL/GenBank/DDBJ whole genome shotgun (WGS) entry which is preliminary data.</text>
</comment>
<dbReference type="EMBL" id="JBAMMX010000006">
    <property type="protein sequence ID" value="KAK6938744.1"/>
    <property type="molecule type" value="Genomic_DNA"/>
</dbReference>
<protein>
    <submittedName>
        <fullName evidence="12">Cytochrome P450</fullName>
    </submittedName>
</protein>
<keyword evidence="4 11" id="KW-0812">Transmembrane</keyword>
<evidence type="ECO:0000256" key="10">
    <source>
        <dbReference type="ARBA" id="ARBA00023136"/>
    </source>
</evidence>
<dbReference type="AlphaFoldDB" id="A0AAN8ZFA8"/>
<accession>A0AAN8ZFA8</accession>
<dbReference type="PANTHER" id="PTHR47947">
    <property type="entry name" value="CYTOCHROME P450 82C3-RELATED"/>
    <property type="match status" value="1"/>
</dbReference>
<dbReference type="InterPro" id="IPR036396">
    <property type="entry name" value="Cyt_P450_sf"/>
</dbReference>
<dbReference type="InterPro" id="IPR050651">
    <property type="entry name" value="Plant_Cytochrome_P450_Monoox"/>
</dbReference>
<feature type="transmembrane region" description="Helical" evidence="11">
    <location>
        <begin position="6"/>
        <end position="27"/>
    </location>
</feature>
<dbReference type="Proteomes" id="UP001370490">
    <property type="component" value="Unassembled WGS sequence"/>
</dbReference>
<dbReference type="InterPro" id="IPR002401">
    <property type="entry name" value="Cyt_P450_E_grp-I"/>
</dbReference>
<dbReference type="Gene3D" id="1.10.630.10">
    <property type="entry name" value="Cytochrome P450"/>
    <property type="match status" value="1"/>
</dbReference>
<dbReference type="GO" id="GO:0005506">
    <property type="term" value="F:iron ion binding"/>
    <property type="evidence" value="ECO:0007669"/>
    <property type="project" value="InterPro"/>
</dbReference>
<dbReference type="Pfam" id="PF00067">
    <property type="entry name" value="p450"/>
    <property type="match status" value="1"/>
</dbReference>
<evidence type="ECO:0000256" key="8">
    <source>
        <dbReference type="ARBA" id="ARBA00023004"/>
    </source>
</evidence>
<evidence type="ECO:0000313" key="12">
    <source>
        <dbReference type="EMBL" id="KAK6938744.1"/>
    </source>
</evidence>
<proteinExistence type="predicted"/>
<sequence length="201" mass="22523">MDFLFLSPTSATLTILSLLLLTYFLLLKLRNATKRGKSPPVAGGAWPLIGHFHIFGRSSHLAHITLASMADKYGPIFTIKLGQNPVLVVSSSEMARECLHTNDKIFASRPHLVAGEHMAYDNATFGFAPYGPYWREMRKIATIELLSNHRINSFEHIIEDELKASTRRIHYCGLKRMKKQTHQMLGAVCGGRCNAMVKEAI</sequence>
<organism evidence="12 13">
    <name type="scientific">Dillenia turbinata</name>
    <dbReference type="NCBI Taxonomy" id="194707"/>
    <lineage>
        <taxon>Eukaryota</taxon>
        <taxon>Viridiplantae</taxon>
        <taxon>Streptophyta</taxon>
        <taxon>Embryophyta</taxon>
        <taxon>Tracheophyta</taxon>
        <taxon>Spermatophyta</taxon>
        <taxon>Magnoliopsida</taxon>
        <taxon>eudicotyledons</taxon>
        <taxon>Gunneridae</taxon>
        <taxon>Pentapetalae</taxon>
        <taxon>Dilleniales</taxon>
        <taxon>Dilleniaceae</taxon>
        <taxon>Dillenia</taxon>
    </lineage>
</organism>
<dbReference type="GO" id="GO:0020037">
    <property type="term" value="F:heme binding"/>
    <property type="evidence" value="ECO:0007669"/>
    <property type="project" value="InterPro"/>
</dbReference>
<evidence type="ECO:0000256" key="5">
    <source>
        <dbReference type="ARBA" id="ARBA00022723"/>
    </source>
</evidence>
<keyword evidence="13" id="KW-1185">Reference proteome</keyword>
<evidence type="ECO:0000256" key="7">
    <source>
        <dbReference type="ARBA" id="ARBA00023002"/>
    </source>
</evidence>
<evidence type="ECO:0000256" key="4">
    <source>
        <dbReference type="ARBA" id="ARBA00022692"/>
    </source>
</evidence>
<dbReference type="GO" id="GO:0004497">
    <property type="term" value="F:monooxygenase activity"/>
    <property type="evidence" value="ECO:0007669"/>
    <property type="project" value="UniProtKB-KW"/>
</dbReference>
<comment type="subcellular location">
    <subcellularLocation>
        <location evidence="2">Membrane</location>
    </subcellularLocation>
</comment>
<dbReference type="PRINTS" id="PR00463">
    <property type="entry name" value="EP450I"/>
</dbReference>
<reference evidence="12 13" key="1">
    <citation type="submission" date="2023-12" db="EMBL/GenBank/DDBJ databases">
        <title>A high-quality genome assembly for Dillenia turbinata (Dilleniales).</title>
        <authorList>
            <person name="Chanderbali A."/>
        </authorList>
    </citation>
    <scope>NUCLEOTIDE SEQUENCE [LARGE SCALE GENOMIC DNA]</scope>
    <source>
        <strain evidence="12">LSX21</strain>
        <tissue evidence="12">Leaf</tissue>
    </source>
</reference>
<keyword evidence="6 11" id="KW-1133">Transmembrane helix</keyword>
<dbReference type="InterPro" id="IPR001128">
    <property type="entry name" value="Cyt_P450"/>
</dbReference>
<keyword evidence="3" id="KW-0349">Heme</keyword>
<evidence type="ECO:0000256" key="2">
    <source>
        <dbReference type="ARBA" id="ARBA00004370"/>
    </source>
</evidence>